<dbReference type="RefSeq" id="WP_031142334.1">
    <property type="nucleotide sequence ID" value="NZ_BNEE01000006.1"/>
</dbReference>
<proteinExistence type="predicted"/>
<accession>A0A919H2E5</accession>
<gene>
    <name evidence="2" type="ORF">Sxan_43450</name>
</gene>
<evidence type="ECO:0000313" key="2">
    <source>
        <dbReference type="EMBL" id="GHI86981.1"/>
    </source>
</evidence>
<dbReference type="Proteomes" id="UP000600026">
    <property type="component" value="Unassembled WGS sequence"/>
</dbReference>
<dbReference type="EMBL" id="BNEE01000006">
    <property type="protein sequence ID" value="GHI86981.1"/>
    <property type="molecule type" value="Genomic_DNA"/>
</dbReference>
<protein>
    <submittedName>
        <fullName evidence="2">Uncharacterized protein</fullName>
    </submittedName>
</protein>
<organism evidence="2 3">
    <name type="scientific">Streptomyces xanthophaeus</name>
    <dbReference type="NCBI Taxonomy" id="67385"/>
    <lineage>
        <taxon>Bacteria</taxon>
        <taxon>Bacillati</taxon>
        <taxon>Actinomycetota</taxon>
        <taxon>Actinomycetes</taxon>
        <taxon>Kitasatosporales</taxon>
        <taxon>Streptomycetaceae</taxon>
        <taxon>Streptomyces</taxon>
    </lineage>
</organism>
<keyword evidence="3" id="KW-1185">Reference proteome</keyword>
<evidence type="ECO:0000313" key="3">
    <source>
        <dbReference type="Proteomes" id="UP000600026"/>
    </source>
</evidence>
<dbReference type="OrthoDB" id="8402552at2"/>
<comment type="caution">
    <text evidence="2">The sequence shown here is derived from an EMBL/GenBank/DDBJ whole genome shotgun (WGS) entry which is preliminary data.</text>
</comment>
<sequence length="380" mass="41542">MSETPGTRLPEAPTTLYQHALRMHRQTPDRPHPGSTIPWRHWQRRRRGTERQQPVESVTDGTGGTDGIDAARVLDAYFDDTASTPRELAERLGAVPGSTCYEDNVGDAARRAPAARAREAGRWLVRHGTETGPVAVGLALLAEAGTVEDIPRIQTIGLISNDFGSLAVEALDRLPGGIEPLLWLASRVTAWGRVEAVHTLCRQVDQHPAVRPWLLRRAADGDFLNSYFATHVAEVTGLHEVIADYGDDAEVVDHTGQILVVMTYCEGMGTSLRNYPHALALLEAHARHIGHLGPSIDRYFVAANVAHYLTREIPAWSDDAMLTARWDGARRAYLALIDRADWCETARAGVAAGIWRATVLADSVAPELGLRAYRDAGPVT</sequence>
<name>A0A919H2E5_9ACTN</name>
<feature type="region of interest" description="Disordered" evidence="1">
    <location>
        <begin position="24"/>
        <end position="66"/>
    </location>
</feature>
<reference evidence="2" key="1">
    <citation type="submission" date="2020-09" db="EMBL/GenBank/DDBJ databases">
        <title>Whole genome shotgun sequence of Streptomyces xanthophaeus NBRC 12829.</title>
        <authorList>
            <person name="Komaki H."/>
            <person name="Tamura T."/>
        </authorList>
    </citation>
    <scope>NUCLEOTIDE SEQUENCE</scope>
    <source>
        <strain evidence="2">NBRC 12829</strain>
    </source>
</reference>
<evidence type="ECO:0000256" key="1">
    <source>
        <dbReference type="SAM" id="MobiDB-lite"/>
    </source>
</evidence>
<dbReference type="AlphaFoldDB" id="A0A919H2E5"/>